<dbReference type="EMBL" id="JARKHS020021918">
    <property type="protein sequence ID" value="KAK8769888.1"/>
    <property type="molecule type" value="Genomic_DNA"/>
</dbReference>
<dbReference type="Proteomes" id="UP001321473">
    <property type="component" value="Unassembled WGS sequence"/>
</dbReference>
<evidence type="ECO:0000256" key="1">
    <source>
        <dbReference type="SAM" id="MobiDB-lite"/>
    </source>
</evidence>
<evidence type="ECO:0000313" key="3">
    <source>
        <dbReference type="Proteomes" id="UP001321473"/>
    </source>
</evidence>
<keyword evidence="3" id="KW-1185">Reference proteome</keyword>
<accession>A0AAQ4E5C0</accession>
<evidence type="ECO:0000313" key="2">
    <source>
        <dbReference type="EMBL" id="KAK8769888.1"/>
    </source>
</evidence>
<sequence length="110" mass="11869">MTEGASPDADASRVITSDPVEEKQTNSAPEIHCFNEDGILTAFCYSGGADTSCALFLRTGLAHTGAQTALIPDSLKYCLMFCSPSDRTPFFLVGTFISLKLFGKINYVFD</sequence>
<protein>
    <submittedName>
        <fullName evidence="2">Uncharacterized protein</fullName>
    </submittedName>
</protein>
<name>A0AAQ4E5C0_AMBAM</name>
<organism evidence="2 3">
    <name type="scientific">Amblyomma americanum</name>
    <name type="common">Lone star tick</name>
    <dbReference type="NCBI Taxonomy" id="6943"/>
    <lineage>
        <taxon>Eukaryota</taxon>
        <taxon>Metazoa</taxon>
        <taxon>Ecdysozoa</taxon>
        <taxon>Arthropoda</taxon>
        <taxon>Chelicerata</taxon>
        <taxon>Arachnida</taxon>
        <taxon>Acari</taxon>
        <taxon>Parasitiformes</taxon>
        <taxon>Ixodida</taxon>
        <taxon>Ixodoidea</taxon>
        <taxon>Ixodidae</taxon>
        <taxon>Amblyomminae</taxon>
        <taxon>Amblyomma</taxon>
    </lineage>
</organism>
<reference evidence="2 3" key="1">
    <citation type="journal article" date="2023" name="Arcadia Sci">
        <title>De novo assembly of a long-read Amblyomma americanum tick genome.</title>
        <authorList>
            <person name="Chou S."/>
            <person name="Poskanzer K.E."/>
            <person name="Rollins M."/>
            <person name="Thuy-Boun P.S."/>
        </authorList>
    </citation>
    <scope>NUCLEOTIDE SEQUENCE [LARGE SCALE GENOMIC DNA]</scope>
    <source>
        <strain evidence="2">F_SG_1</strain>
        <tissue evidence="2">Salivary glands</tissue>
    </source>
</reference>
<dbReference type="AlphaFoldDB" id="A0AAQ4E5C0"/>
<proteinExistence type="predicted"/>
<gene>
    <name evidence="2" type="ORF">V5799_013647</name>
</gene>
<comment type="caution">
    <text evidence="2">The sequence shown here is derived from an EMBL/GenBank/DDBJ whole genome shotgun (WGS) entry which is preliminary data.</text>
</comment>
<feature type="region of interest" description="Disordered" evidence="1">
    <location>
        <begin position="1"/>
        <end position="27"/>
    </location>
</feature>